<reference evidence="8 9" key="1">
    <citation type="submission" date="2024-01" db="EMBL/GenBank/DDBJ databases">
        <title>A draft genome for a cacao thread blight-causing isolate of Paramarasmius palmivorus.</title>
        <authorList>
            <person name="Baruah I.K."/>
            <person name="Bukari Y."/>
            <person name="Amoako-Attah I."/>
            <person name="Meinhardt L.W."/>
            <person name="Bailey B.A."/>
            <person name="Cohen S.P."/>
        </authorList>
    </citation>
    <scope>NUCLEOTIDE SEQUENCE [LARGE SCALE GENOMIC DNA]</scope>
    <source>
        <strain evidence="8 9">GH-12</strain>
    </source>
</reference>
<evidence type="ECO:0000256" key="2">
    <source>
        <dbReference type="ARBA" id="ARBA00022448"/>
    </source>
</evidence>
<dbReference type="SUPFAM" id="SSF103473">
    <property type="entry name" value="MFS general substrate transporter"/>
    <property type="match status" value="1"/>
</dbReference>
<feature type="transmembrane region" description="Helical" evidence="7">
    <location>
        <begin position="159"/>
        <end position="179"/>
    </location>
</feature>
<dbReference type="GO" id="GO:0016020">
    <property type="term" value="C:membrane"/>
    <property type="evidence" value="ECO:0007669"/>
    <property type="project" value="UniProtKB-SubCell"/>
</dbReference>
<dbReference type="FunFam" id="1.20.1250.20:FF:000064">
    <property type="entry name" value="MFS allantoate transporter"/>
    <property type="match status" value="1"/>
</dbReference>
<evidence type="ECO:0000313" key="8">
    <source>
        <dbReference type="EMBL" id="KAK7040278.1"/>
    </source>
</evidence>
<dbReference type="PANTHER" id="PTHR43791:SF63">
    <property type="entry name" value="HIGH AFFINITY CYSTEINE TRANSPORTER"/>
    <property type="match status" value="1"/>
</dbReference>
<dbReference type="Pfam" id="PF07690">
    <property type="entry name" value="MFS_1"/>
    <property type="match status" value="1"/>
</dbReference>
<dbReference type="Gene3D" id="1.20.1250.20">
    <property type="entry name" value="MFS general substrate transporter like domains"/>
    <property type="match status" value="2"/>
</dbReference>
<proteinExistence type="inferred from homology"/>
<feature type="transmembrane region" description="Helical" evidence="7">
    <location>
        <begin position="222"/>
        <end position="242"/>
    </location>
</feature>
<feature type="transmembrane region" description="Helical" evidence="7">
    <location>
        <begin position="191"/>
        <end position="210"/>
    </location>
</feature>
<comment type="subcellular location">
    <subcellularLocation>
        <location evidence="1">Membrane</location>
        <topology evidence="1">Multi-pass membrane protein</topology>
    </subcellularLocation>
</comment>
<evidence type="ECO:0000256" key="6">
    <source>
        <dbReference type="ARBA" id="ARBA00037968"/>
    </source>
</evidence>
<evidence type="ECO:0000256" key="4">
    <source>
        <dbReference type="ARBA" id="ARBA00022989"/>
    </source>
</evidence>
<keyword evidence="2" id="KW-0813">Transport</keyword>
<feature type="transmembrane region" description="Helical" evidence="7">
    <location>
        <begin position="383"/>
        <end position="405"/>
    </location>
</feature>
<keyword evidence="5 7" id="KW-0472">Membrane</keyword>
<feature type="transmembrane region" description="Helical" evidence="7">
    <location>
        <begin position="357"/>
        <end position="377"/>
    </location>
</feature>
<sequence>MSDIDEKKSAASDQVSFSNQVHHVEVFKATEVDAAAALVAGDDTVLDPAEALRVRKKIDLHILPLMCTLYWIQFMDKTTLGSSAILGIRESTHLTTNQYNWLGTIFYLAYLVFEYPQNLCLQRFPVGKWMSINIFIWGVALCCHAACKNFAGLFVVRTILGACEGSITAGFMIVTSMFYTRTEHTLRVGYWFLMNGTAQIISGFISFGTLHIKTSGFEPWQWLMIITGILTLLCAVSFWFFFPDSPTNAWFLTLEEKAIAVNRIKARLENQTGVENKHFKKEQMIEALTDPKTWLFALFSALDNVPNSLTNQRQIIVSSFGFTNLQTTLLSCVDGVVEIVTIWTGVTLCARIPNSRAYIGAIYLVPNVLGAILINVLPWNNKVGLLFAQWLTGVGTTGFVLSLSWVSTVTAGHTKKITVNAIMLCAYCIGNASAPFMWQAKYRPRNHVPWIIIGICYFACAIILLMIRFLLNRENKRRDVEPADEKYDDVWIERVNQDGKVEKVKVDKITGATQLVFDRNNIRNTTISIRSSPAYILQTATGTLGSKTEVIDALTKQTIASIERKELLPDVVKHKSKTIKLNRWLQKVKLPDGRYGLLF</sequence>
<organism evidence="8 9">
    <name type="scientific">Paramarasmius palmivorus</name>
    <dbReference type="NCBI Taxonomy" id="297713"/>
    <lineage>
        <taxon>Eukaryota</taxon>
        <taxon>Fungi</taxon>
        <taxon>Dikarya</taxon>
        <taxon>Basidiomycota</taxon>
        <taxon>Agaricomycotina</taxon>
        <taxon>Agaricomycetes</taxon>
        <taxon>Agaricomycetidae</taxon>
        <taxon>Agaricales</taxon>
        <taxon>Marasmiineae</taxon>
        <taxon>Marasmiaceae</taxon>
        <taxon>Paramarasmius</taxon>
    </lineage>
</organism>
<gene>
    <name evidence="8" type="ORF">VNI00_009745</name>
</gene>
<name>A0AAW0CNC4_9AGAR</name>
<keyword evidence="4 7" id="KW-1133">Transmembrane helix</keyword>
<dbReference type="AlphaFoldDB" id="A0AAW0CNC4"/>
<comment type="caution">
    <text evidence="8">The sequence shown here is derived from an EMBL/GenBank/DDBJ whole genome shotgun (WGS) entry which is preliminary data.</text>
</comment>
<dbReference type="InterPro" id="IPR011701">
    <property type="entry name" value="MFS"/>
</dbReference>
<feature type="transmembrane region" description="Helical" evidence="7">
    <location>
        <begin position="99"/>
        <end position="117"/>
    </location>
</feature>
<dbReference type="Proteomes" id="UP001383192">
    <property type="component" value="Unassembled WGS sequence"/>
</dbReference>
<evidence type="ECO:0000256" key="3">
    <source>
        <dbReference type="ARBA" id="ARBA00022692"/>
    </source>
</evidence>
<dbReference type="GO" id="GO:0022857">
    <property type="term" value="F:transmembrane transporter activity"/>
    <property type="evidence" value="ECO:0007669"/>
    <property type="project" value="InterPro"/>
</dbReference>
<dbReference type="EMBL" id="JAYKXP010000037">
    <property type="protein sequence ID" value="KAK7040278.1"/>
    <property type="molecule type" value="Genomic_DNA"/>
</dbReference>
<dbReference type="InterPro" id="IPR036259">
    <property type="entry name" value="MFS_trans_sf"/>
</dbReference>
<dbReference type="CDD" id="cd17327">
    <property type="entry name" value="MFS_FEN2_like"/>
    <property type="match status" value="1"/>
</dbReference>
<evidence type="ECO:0008006" key="10">
    <source>
        <dbReference type="Google" id="ProtNLM"/>
    </source>
</evidence>
<comment type="similarity">
    <text evidence="6">Belongs to the major facilitator superfamily. Allantoate permease family.</text>
</comment>
<feature type="transmembrane region" description="Helical" evidence="7">
    <location>
        <begin position="450"/>
        <end position="471"/>
    </location>
</feature>
<accession>A0AAW0CNC4</accession>
<evidence type="ECO:0000256" key="1">
    <source>
        <dbReference type="ARBA" id="ARBA00004141"/>
    </source>
</evidence>
<evidence type="ECO:0000256" key="7">
    <source>
        <dbReference type="SAM" id="Phobius"/>
    </source>
</evidence>
<protein>
    <recommendedName>
        <fullName evidence="10">MFS general substrate transporter</fullName>
    </recommendedName>
</protein>
<feature type="transmembrane region" description="Helical" evidence="7">
    <location>
        <begin position="417"/>
        <end position="438"/>
    </location>
</feature>
<keyword evidence="3 7" id="KW-0812">Transmembrane</keyword>
<keyword evidence="9" id="KW-1185">Reference proteome</keyword>
<evidence type="ECO:0000313" key="9">
    <source>
        <dbReference type="Proteomes" id="UP001383192"/>
    </source>
</evidence>
<dbReference type="PANTHER" id="PTHR43791">
    <property type="entry name" value="PERMEASE-RELATED"/>
    <property type="match status" value="1"/>
</dbReference>
<evidence type="ECO:0000256" key="5">
    <source>
        <dbReference type="ARBA" id="ARBA00023136"/>
    </source>
</evidence>